<gene>
    <name evidence="1" type="ORF">MLD38_035899</name>
</gene>
<evidence type="ECO:0000313" key="1">
    <source>
        <dbReference type="EMBL" id="KAI4310957.1"/>
    </source>
</evidence>
<protein>
    <submittedName>
        <fullName evidence="1">Uncharacterized protein</fullName>
    </submittedName>
</protein>
<evidence type="ECO:0000313" key="2">
    <source>
        <dbReference type="Proteomes" id="UP001057402"/>
    </source>
</evidence>
<name>A0ACB9LIE7_9MYRT</name>
<organism evidence="1 2">
    <name type="scientific">Melastoma candidum</name>
    <dbReference type="NCBI Taxonomy" id="119954"/>
    <lineage>
        <taxon>Eukaryota</taxon>
        <taxon>Viridiplantae</taxon>
        <taxon>Streptophyta</taxon>
        <taxon>Embryophyta</taxon>
        <taxon>Tracheophyta</taxon>
        <taxon>Spermatophyta</taxon>
        <taxon>Magnoliopsida</taxon>
        <taxon>eudicotyledons</taxon>
        <taxon>Gunneridae</taxon>
        <taxon>Pentapetalae</taxon>
        <taxon>rosids</taxon>
        <taxon>malvids</taxon>
        <taxon>Myrtales</taxon>
        <taxon>Melastomataceae</taxon>
        <taxon>Melastomatoideae</taxon>
        <taxon>Melastomateae</taxon>
        <taxon>Melastoma</taxon>
    </lineage>
</organism>
<keyword evidence="2" id="KW-1185">Reference proteome</keyword>
<dbReference type="Proteomes" id="UP001057402">
    <property type="component" value="Chromosome 11"/>
</dbReference>
<comment type="caution">
    <text evidence="1">The sequence shown here is derived from an EMBL/GenBank/DDBJ whole genome shotgun (WGS) entry which is preliminary data.</text>
</comment>
<reference evidence="2" key="1">
    <citation type="journal article" date="2023" name="Front. Plant Sci.">
        <title>Chromosomal-level genome assembly of Melastoma candidum provides insights into trichome evolution.</title>
        <authorList>
            <person name="Zhong Y."/>
            <person name="Wu W."/>
            <person name="Sun C."/>
            <person name="Zou P."/>
            <person name="Liu Y."/>
            <person name="Dai S."/>
            <person name="Zhou R."/>
        </authorList>
    </citation>
    <scope>NUCLEOTIDE SEQUENCE [LARGE SCALE GENOMIC DNA]</scope>
</reference>
<sequence>MYSGANPLSAIISLNGAPRFMAVEMMVTLCSLILAANVPVPTLKSKPIRSSSGLIFKTSLMRKSTGMEALEVPTLVIVPPHISAVWEFPQGLINWIRLLITLRCLRQAAPPWQWITAIDHEALCYIPVIVAE</sequence>
<accession>A0ACB9LIE7</accession>
<dbReference type="EMBL" id="CM042890">
    <property type="protein sequence ID" value="KAI4310957.1"/>
    <property type="molecule type" value="Genomic_DNA"/>
</dbReference>
<proteinExistence type="predicted"/>